<comment type="caution">
    <text evidence="5">The sequence shown here is derived from an EMBL/GenBank/DDBJ whole genome shotgun (WGS) entry which is preliminary data.</text>
</comment>
<dbReference type="Proteomes" id="UP000246744">
    <property type="component" value="Unassembled WGS sequence"/>
</dbReference>
<keyword evidence="3" id="KW-0732">Signal</keyword>
<dbReference type="NCBIfam" id="TIGR01845">
    <property type="entry name" value="outer_NodT"/>
    <property type="match status" value="1"/>
</dbReference>
<dbReference type="EMBL" id="QGTS01000001">
    <property type="protein sequence ID" value="PWW12614.1"/>
    <property type="molecule type" value="Genomic_DNA"/>
</dbReference>
<keyword evidence="3" id="KW-0449">Lipoprotein</keyword>
<evidence type="ECO:0000313" key="6">
    <source>
        <dbReference type="Proteomes" id="UP000246744"/>
    </source>
</evidence>
<feature type="signal peptide" evidence="3">
    <location>
        <begin position="1"/>
        <end position="24"/>
    </location>
</feature>
<keyword evidence="3" id="KW-0812">Transmembrane</keyword>
<reference evidence="5 6" key="1">
    <citation type="submission" date="2018-05" db="EMBL/GenBank/DDBJ databases">
        <title>Genomic Encyclopedia of Type Strains, Phase IV (KMG-IV): sequencing the most valuable type-strain genomes for metagenomic binning, comparative biology and taxonomic classification.</title>
        <authorList>
            <person name="Goeker M."/>
        </authorList>
    </citation>
    <scope>NUCLEOTIDE SEQUENCE [LARGE SCALE GENOMIC DNA]</scope>
    <source>
        <strain evidence="5 6">DSM 19579</strain>
    </source>
</reference>
<evidence type="ECO:0000256" key="2">
    <source>
        <dbReference type="ARBA" id="ARBA00007613"/>
    </source>
</evidence>
<dbReference type="InterPro" id="IPR010131">
    <property type="entry name" value="MdtP/NodT-like"/>
</dbReference>
<evidence type="ECO:0000256" key="3">
    <source>
        <dbReference type="RuleBase" id="RU362097"/>
    </source>
</evidence>
<dbReference type="PROSITE" id="PS51257">
    <property type="entry name" value="PROKAR_LIPOPROTEIN"/>
    <property type="match status" value="1"/>
</dbReference>
<proteinExistence type="inferred from homology"/>
<feature type="chain" id="PRO_5016194966" evidence="3">
    <location>
        <begin position="25"/>
        <end position="483"/>
    </location>
</feature>
<evidence type="ECO:0000313" key="5">
    <source>
        <dbReference type="EMBL" id="PWW12614.1"/>
    </source>
</evidence>
<dbReference type="GO" id="GO:0015562">
    <property type="term" value="F:efflux transmembrane transporter activity"/>
    <property type="evidence" value="ECO:0007669"/>
    <property type="project" value="InterPro"/>
</dbReference>
<comment type="subcellular location">
    <subcellularLocation>
        <location evidence="1 3">Cell outer membrane</location>
        <topology evidence="1 3">Lipid-anchor</topology>
    </subcellularLocation>
</comment>
<sequence>MRVMNTLCASLTALSIALSLSGCHAPALPKDTTLAIPNRFNATSSASTTAQLRPDWWVEFNDTTLNSLVHQALENNPNIAASADRLSAAMAQTAQAHADRLPQLSLSPQTSRRKASTATDKPWKVSSNGHESALSSSGLFLDTQPYATDWQAPLQLSWEVDLWGKLQASENVAGAQAEASQEDLRNARLSLVASVAQGYIQLRADQASAQLLSKQQAVQQALFENSQASQSAGITDLTAATQAQMALFALNNQQQAMSLHISDDIHTLEVLCGLMPGSLAGLRSSQHWPLNLPQTPASLPASVLKQRPDIRRDTDQLNAARAQVKVARADFFPSLNLTTSLGTESSSLSSLLSAGSLLWSLGARISQPLFDGGRLQANYQAATAQFEEAAHNYQATVIQALSDVDKGLTALQISKTSSETATRLVTASAQLTAQQQARFSAGMGTQDAVNQARLSEYQQQSALVTSQTAALQAWLTLRQALGE</sequence>
<dbReference type="SUPFAM" id="SSF56954">
    <property type="entry name" value="Outer membrane efflux proteins (OEP)"/>
    <property type="match status" value="1"/>
</dbReference>
<keyword evidence="3" id="KW-1134">Transmembrane beta strand</keyword>
<keyword evidence="3" id="KW-0564">Palmitate</keyword>
<dbReference type="PANTHER" id="PTHR30203">
    <property type="entry name" value="OUTER MEMBRANE CATION EFFLUX PROTEIN"/>
    <property type="match status" value="1"/>
</dbReference>
<gene>
    <name evidence="5" type="ORF">DES37_101182</name>
</gene>
<dbReference type="AlphaFoldDB" id="A0A317Q903"/>
<keyword evidence="3" id="KW-0472">Membrane</keyword>
<organism evidence="5 6">
    <name type="scientific">Mangrovibacter plantisponsor</name>
    <dbReference type="NCBI Taxonomy" id="451513"/>
    <lineage>
        <taxon>Bacteria</taxon>
        <taxon>Pseudomonadati</taxon>
        <taxon>Pseudomonadota</taxon>
        <taxon>Gammaproteobacteria</taxon>
        <taxon>Enterobacterales</taxon>
        <taxon>Enterobacteriaceae</taxon>
        <taxon>Mangrovibacter</taxon>
    </lineage>
</organism>
<dbReference type="RefSeq" id="WP_110024518.1">
    <property type="nucleotide sequence ID" value="NZ_QGTS01000001.1"/>
</dbReference>
<dbReference type="InterPro" id="IPR003423">
    <property type="entry name" value="OMP_efflux"/>
</dbReference>
<evidence type="ECO:0000256" key="4">
    <source>
        <dbReference type="SAM" id="MobiDB-lite"/>
    </source>
</evidence>
<accession>A0A317Q903</accession>
<comment type="similarity">
    <text evidence="2 3">Belongs to the outer membrane factor (OMF) (TC 1.B.17) family.</text>
</comment>
<keyword evidence="6" id="KW-1185">Reference proteome</keyword>
<dbReference type="Gene3D" id="2.20.200.10">
    <property type="entry name" value="Outer membrane efflux proteins (OEP)"/>
    <property type="match status" value="1"/>
</dbReference>
<dbReference type="OrthoDB" id="9770517at2"/>
<dbReference type="PANTHER" id="PTHR30203:SF30">
    <property type="entry name" value="OUTER MEMBRANE PROTEIN-RELATED"/>
    <property type="match status" value="1"/>
</dbReference>
<dbReference type="Gene3D" id="1.20.1600.10">
    <property type="entry name" value="Outer membrane efflux proteins (OEP)"/>
    <property type="match status" value="1"/>
</dbReference>
<dbReference type="Pfam" id="PF02321">
    <property type="entry name" value="OEP"/>
    <property type="match status" value="2"/>
</dbReference>
<protein>
    <submittedName>
        <fullName evidence="5">Multidrug efflux system outer membrane protein</fullName>
    </submittedName>
</protein>
<evidence type="ECO:0000256" key="1">
    <source>
        <dbReference type="ARBA" id="ARBA00004459"/>
    </source>
</evidence>
<name>A0A317Q903_9ENTR</name>
<dbReference type="GO" id="GO:0009279">
    <property type="term" value="C:cell outer membrane"/>
    <property type="evidence" value="ECO:0007669"/>
    <property type="project" value="UniProtKB-SubCell"/>
</dbReference>
<feature type="region of interest" description="Disordered" evidence="4">
    <location>
        <begin position="97"/>
        <end position="129"/>
    </location>
</feature>